<proteinExistence type="inferred from homology"/>
<dbReference type="SUPFAM" id="SSF52540">
    <property type="entry name" value="P-loop containing nucleoside triphosphate hydrolases"/>
    <property type="match status" value="1"/>
</dbReference>
<dbReference type="EMBL" id="JBHTOF010000102">
    <property type="protein sequence ID" value="MFD1466386.1"/>
    <property type="molecule type" value="Genomic_DNA"/>
</dbReference>
<protein>
    <recommendedName>
        <fullName evidence="3">tRNA threonylcarbamoyladenosine biosynthesis protein TsaE</fullName>
    </recommendedName>
    <alternativeName>
        <fullName evidence="10">t(6)A37 threonylcarbamoyladenosine biosynthesis protein TsaE</fullName>
    </alternativeName>
</protein>
<dbReference type="InterPro" id="IPR003442">
    <property type="entry name" value="T6A_TsaE"/>
</dbReference>
<dbReference type="PANTHER" id="PTHR33540">
    <property type="entry name" value="TRNA THREONYLCARBAMOYLADENOSINE BIOSYNTHESIS PROTEIN TSAE"/>
    <property type="match status" value="1"/>
</dbReference>
<dbReference type="PANTHER" id="PTHR33540:SF2">
    <property type="entry name" value="TRNA THREONYLCARBAMOYLADENOSINE BIOSYNTHESIS PROTEIN TSAE"/>
    <property type="match status" value="1"/>
</dbReference>
<comment type="caution">
    <text evidence="11">The sequence shown here is derived from an EMBL/GenBank/DDBJ whole genome shotgun (WGS) entry which is preliminary data.</text>
</comment>
<keyword evidence="8" id="KW-0067">ATP-binding</keyword>
<evidence type="ECO:0000256" key="9">
    <source>
        <dbReference type="ARBA" id="ARBA00022842"/>
    </source>
</evidence>
<evidence type="ECO:0000256" key="4">
    <source>
        <dbReference type="ARBA" id="ARBA00022490"/>
    </source>
</evidence>
<dbReference type="RefSeq" id="WP_125577564.1">
    <property type="nucleotide sequence ID" value="NZ_JBHTOF010000102.1"/>
</dbReference>
<name>A0ABW4DSD6_9LACO</name>
<evidence type="ECO:0000256" key="6">
    <source>
        <dbReference type="ARBA" id="ARBA00022723"/>
    </source>
</evidence>
<sequence length="158" mass="17664">MEFQTNNAEATELVGQQLAPLLQSGDLILLEGDLGAGKTTFTRGLAQALGVKRAIKSPTFTIIREYRDGRLPLFHMDLYRLENSPAEDLGLEEYFEGNGVCVVEWPEFGEDVLPKDHLQIEIKQIDGFDDQRLFRIVAEGERPGALLAAFKELRANES</sequence>
<dbReference type="Gene3D" id="3.40.50.300">
    <property type="entry name" value="P-loop containing nucleotide triphosphate hydrolases"/>
    <property type="match status" value="1"/>
</dbReference>
<evidence type="ECO:0000256" key="3">
    <source>
        <dbReference type="ARBA" id="ARBA00019010"/>
    </source>
</evidence>
<comment type="similarity">
    <text evidence="2">Belongs to the TsaE family.</text>
</comment>
<gene>
    <name evidence="11" type="primary">tsaE</name>
    <name evidence="11" type="ORF">ACFQ4L_09970</name>
</gene>
<keyword evidence="5" id="KW-0819">tRNA processing</keyword>
<comment type="subcellular location">
    <subcellularLocation>
        <location evidence="1">Cytoplasm</location>
    </subcellularLocation>
</comment>
<reference evidence="12" key="1">
    <citation type="journal article" date="2019" name="Int. J. Syst. Evol. Microbiol.">
        <title>The Global Catalogue of Microorganisms (GCM) 10K type strain sequencing project: providing services to taxonomists for standard genome sequencing and annotation.</title>
        <authorList>
            <consortium name="The Broad Institute Genomics Platform"/>
            <consortium name="The Broad Institute Genome Sequencing Center for Infectious Disease"/>
            <person name="Wu L."/>
            <person name="Ma J."/>
        </authorList>
    </citation>
    <scope>NUCLEOTIDE SEQUENCE [LARGE SCALE GENOMIC DNA]</scope>
    <source>
        <strain evidence="12">CCM 8951</strain>
    </source>
</reference>
<accession>A0ABW4DSD6</accession>
<keyword evidence="12" id="KW-1185">Reference proteome</keyword>
<dbReference type="InterPro" id="IPR027417">
    <property type="entry name" value="P-loop_NTPase"/>
</dbReference>
<evidence type="ECO:0000256" key="7">
    <source>
        <dbReference type="ARBA" id="ARBA00022741"/>
    </source>
</evidence>
<evidence type="ECO:0000256" key="8">
    <source>
        <dbReference type="ARBA" id="ARBA00022840"/>
    </source>
</evidence>
<evidence type="ECO:0000256" key="1">
    <source>
        <dbReference type="ARBA" id="ARBA00004496"/>
    </source>
</evidence>
<organism evidence="11 12">
    <name type="scientific">Lapidilactobacillus mulanensis</name>
    <dbReference type="NCBI Taxonomy" id="2485999"/>
    <lineage>
        <taxon>Bacteria</taxon>
        <taxon>Bacillati</taxon>
        <taxon>Bacillota</taxon>
        <taxon>Bacilli</taxon>
        <taxon>Lactobacillales</taxon>
        <taxon>Lactobacillaceae</taxon>
        <taxon>Lapidilactobacillus</taxon>
    </lineage>
</organism>
<dbReference type="Pfam" id="PF02367">
    <property type="entry name" value="TsaE"/>
    <property type="match status" value="1"/>
</dbReference>
<dbReference type="Proteomes" id="UP001597244">
    <property type="component" value="Unassembled WGS sequence"/>
</dbReference>
<dbReference type="NCBIfam" id="TIGR00150">
    <property type="entry name" value="T6A_YjeE"/>
    <property type="match status" value="1"/>
</dbReference>
<evidence type="ECO:0000256" key="5">
    <source>
        <dbReference type="ARBA" id="ARBA00022694"/>
    </source>
</evidence>
<keyword evidence="6" id="KW-0479">Metal-binding</keyword>
<evidence type="ECO:0000256" key="10">
    <source>
        <dbReference type="ARBA" id="ARBA00032441"/>
    </source>
</evidence>
<keyword evidence="7" id="KW-0547">Nucleotide-binding</keyword>
<keyword evidence="4" id="KW-0963">Cytoplasm</keyword>
<keyword evidence="9" id="KW-0460">Magnesium</keyword>
<evidence type="ECO:0000256" key="2">
    <source>
        <dbReference type="ARBA" id="ARBA00007599"/>
    </source>
</evidence>
<evidence type="ECO:0000313" key="12">
    <source>
        <dbReference type="Proteomes" id="UP001597244"/>
    </source>
</evidence>
<evidence type="ECO:0000313" key="11">
    <source>
        <dbReference type="EMBL" id="MFD1466386.1"/>
    </source>
</evidence>